<reference evidence="1 2" key="1">
    <citation type="submission" date="2015-06" db="EMBL/GenBank/DDBJ databases">
        <title>Expansion of signal transduction pathways in fungi by whole-genome duplication.</title>
        <authorList>
            <consortium name="DOE Joint Genome Institute"/>
            <person name="Corrochano L.M."/>
            <person name="Kuo A."/>
            <person name="Marcet-Houben M."/>
            <person name="Polaino S."/>
            <person name="Salamov A."/>
            <person name="Villalobos J.M."/>
            <person name="Alvarez M.I."/>
            <person name="Avalos J."/>
            <person name="Benito E.P."/>
            <person name="Benoit I."/>
            <person name="Burger G."/>
            <person name="Camino L.P."/>
            <person name="Canovas D."/>
            <person name="Cerda-Olmedo E."/>
            <person name="Cheng J.-F."/>
            <person name="Dominguez A."/>
            <person name="Elias M."/>
            <person name="Eslava A.P."/>
            <person name="Glaser F."/>
            <person name="Grimwood J."/>
            <person name="Gutierrez G."/>
            <person name="Heitman J."/>
            <person name="Henrissat B."/>
            <person name="Iturriaga E.A."/>
            <person name="Lang B.F."/>
            <person name="Lavin J.L."/>
            <person name="Lee S."/>
            <person name="Li W."/>
            <person name="Lindquist E."/>
            <person name="Lopez-Garcia S."/>
            <person name="Luque E.M."/>
            <person name="Marcos A.T."/>
            <person name="Martin J."/>
            <person name="Mccluskey K."/>
            <person name="Medina H.R."/>
            <person name="Miralles-Duran A."/>
            <person name="Miyazaki A."/>
            <person name="Munoz-Torres E."/>
            <person name="Oguiza J.A."/>
            <person name="Ohm R."/>
            <person name="Olmedo M."/>
            <person name="Orejas M."/>
            <person name="Ortiz-Castellanos L."/>
            <person name="Pisabarro A.G."/>
            <person name="Rodriguez-Romero J."/>
            <person name="Ruiz-Herrera J."/>
            <person name="Ruiz-Vazquez R."/>
            <person name="Sanz C."/>
            <person name="Schackwitz W."/>
            <person name="Schmutz J."/>
            <person name="Shahriari M."/>
            <person name="Shelest E."/>
            <person name="Silva-Franco F."/>
            <person name="Soanes D."/>
            <person name="Syed K."/>
            <person name="Tagua V.G."/>
            <person name="Talbot N.J."/>
            <person name="Thon M."/>
            <person name="De Vries R.P."/>
            <person name="Wiebenga A."/>
            <person name="Yadav J.S."/>
            <person name="Braun E.L."/>
            <person name="Baker S."/>
            <person name="Garre V."/>
            <person name="Horwitz B."/>
            <person name="Torres-Martinez S."/>
            <person name="Idnurm A."/>
            <person name="Herrera-Estrella A."/>
            <person name="Gabaldon T."/>
            <person name="Grigoriev I.V."/>
        </authorList>
    </citation>
    <scope>NUCLEOTIDE SEQUENCE [LARGE SCALE GENOMIC DNA]</scope>
    <source>
        <strain evidence="1 2">CBS 277.49</strain>
    </source>
</reference>
<gene>
    <name evidence="1" type="ORF">MUCCIDRAFT_116281</name>
</gene>
<evidence type="ECO:0000313" key="1">
    <source>
        <dbReference type="EMBL" id="OAC97622.1"/>
    </source>
</evidence>
<keyword evidence="2" id="KW-1185">Reference proteome</keyword>
<dbReference type="AlphaFoldDB" id="A0A168GET5"/>
<comment type="caution">
    <text evidence="1">The sequence shown here is derived from an EMBL/GenBank/DDBJ whole genome shotgun (WGS) entry which is preliminary data.</text>
</comment>
<accession>A0A168GET5</accession>
<protein>
    <submittedName>
        <fullName evidence="1">Uncharacterized protein</fullName>
    </submittedName>
</protein>
<proteinExistence type="predicted"/>
<name>A0A168GET5_MUCCL</name>
<dbReference type="EMBL" id="AMYB01000014">
    <property type="protein sequence ID" value="OAC97622.1"/>
    <property type="molecule type" value="Genomic_DNA"/>
</dbReference>
<sequence length="101" mass="11231">MVTFSGHTTTPTSSRYYVGSFNPTPGELLSSCQTYLYTSSNKTLIFRSLAYILSSLSSLISTKSSRLALHLARPERIFTSVYLDDLIIFGKSQKLTANHTK</sequence>
<evidence type="ECO:0000313" key="2">
    <source>
        <dbReference type="Proteomes" id="UP000077051"/>
    </source>
</evidence>
<organism evidence="1 2">
    <name type="scientific">Mucor lusitanicus CBS 277.49</name>
    <dbReference type="NCBI Taxonomy" id="747725"/>
    <lineage>
        <taxon>Eukaryota</taxon>
        <taxon>Fungi</taxon>
        <taxon>Fungi incertae sedis</taxon>
        <taxon>Mucoromycota</taxon>
        <taxon>Mucoromycotina</taxon>
        <taxon>Mucoromycetes</taxon>
        <taxon>Mucorales</taxon>
        <taxon>Mucorineae</taxon>
        <taxon>Mucoraceae</taxon>
        <taxon>Mucor</taxon>
    </lineage>
</organism>
<dbReference type="VEuPathDB" id="FungiDB:MUCCIDRAFT_116281"/>
<dbReference type="Proteomes" id="UP000077051">
    <property type="component" value="Unassembled WGS sequence"/>
</dbReference>